<evidence type="ECO:0008006" key="4">
    <source>
        <dbReference type="Google" id="ProtNLM"/>
    </source>
</evidence>
<gene>
    <name evidence="2" type="ORF">GFD22_05080</name>
</gene>
<dbReference type="InterPro" id="IPR010428">
    <property type="entry name" value="Zincin_1"/>
</dbReference>
<accession>A0A7K3TI07</accession>
<dbReference type="AlphaFoldDB" id="A0A7K3TI07"/>
<dbReference type="RefSeq" id="WP_152350056.1">
    <property type="nucleotide sequence ID" value="NZ_WBSN01000005.1"/>
</dbReference>
<name>A0A7K3TI07_9BIFI</name>
<dbReference type="EMBL" id="WHZY01000006">
    <property type="protein sequence ID" value="NEG78349.1"/>
    <property type="molecule type" value="Genomic_DNA"/>
</dbReference>
<evidence type="ECO:0000256" key="1">
    <source>
        <dbReference type="SAM" id="MobiDB-lite"/>
    </source>
</evidence>
<dbReference type="SUPFAM" id="SSF55486">
    <property type="entry name" value="Metalloproteases ('zincins'), catalytic domain"/>
    <property type="match status" value="1"/>
</dbReference>
<proteinExistence type="predicted"/>
<dbReference type="CDD" id="cd12954">
    <property type="entry name" value="MMP_TTHA0227_like_1"/>
    <property type="match status" value="1"/>
</dbReference>
<dbReference type="Pfam" id="PF06262">
    <property type="entry name" value="Zincin_1"/>
    <property type="match status" value="1"/>
</dbReference>
<keyword evidence="3" id="KW-1185">Reference proteome</keyword>
<organism evidence="2 3">
    <name type="scientific">Bifidobacterium avesanii</name>
    <dbReference type="NCBI Taxonomy" id="1798157"/>
    <lineage>
        <taxon>Bacteria</taxon>
        <taxon>Bacillati</taxon>
        <taxon>Actinomycetota</taxon>
        <taxon>Actinomycetes</taxon>
        <taxon>Bifidobacteriales</taxon>
        <taxon>Bifidobacteriaceae</taxon>
        <taxon>Bifidobacterium</taxon>
    </lineage>
</organism>
<feature type="compositionally biased region" description="Basic residues" evidence="1">
    <location>
        <begin position="15"/>
        <end position="24"/>
    </location>
</feature>
<dbReference type="Gene3D" id="3.30.2010.20">
    <property type="match status" value="1"/>
</dbReference>
<feature type="region of interest" description="Disordered" evidence="1">
    <location>
        <begin position="1"/>
        <end position="30"/>
    </location>
</feature>
<reference evidence="2 3" key="1">
    <citation type="submission" date="2019-10" db="EMBL/GenBank/DDBJ databases">
        <title>Bifidobacterium from non-human primates.</title>
        <authorList>
            <person name="Modesto M."/>
        </authorList>
    </citation>
    <scope>NUCLEOTIDE SEQUENCE [LARGE SCALE GENOMIC DNA]</scope>
    <source>
        <strain evidence="2 3">TREC</strain>
    </source>
</reference>
<comment type="caution">
    <text evidence="2">The sequence shown here is derived from an EMBL/GenBank/DDBJ whole genome shotgun (WGS) entry which is preliminary data.</text>
</comment>
<dbReference type="Proteomes" id="UP000469763">
    <property type="component" value="Unassembled WGS sequence"/>
</dbReference>
<sequence length="146" mass="17109">MRRPSPEPPWMGKTYRNRHGRGLRRPTFGARLPRYRTRSGMFDDMVAAQLKRLGQAWPELVKPLQFAVEDVPPSDPLPWEDEPELLSKAFPAGHGIPPRIVLYRLPIQMQTRDRDEMQFIIRDELVSRIADHYGRRPEEIDPDWGL</sequence>
<protein>
    <recommendedName>
        <fullName evidence="4">Peptidase</fullName>
    </recommendedName>
</protein>
<evidence type="ECO:0000313" key="3">
    <source>
        <dbReference type="Proteomes" id="UP000469763"/>
    </source>
</evidence>
<dbReference type="OrthoDB" id="4966605at2"/>
<evidence type="ECO:0000313" key="2">
    <source>
        <dbReference type="EMBL" id="NEG78349.1"/>
    </source>
</evidence>
<dbReference type="InterPro" id="IPR038555">
    <property type="entry name" value="Zincin_1_sf"/>
</dbReference>